<dbReference type="InterPro" id="IPR051131">
    <property type="entry name" value="NEK_Ser/Thr_kinase_NIMA"/>
</dbReference>
<dbReference type="Proteomes" id="UP000007875">
    <property type="component" value="Unassembled WGS sequence"/>
</dbReference>
<evidence type="ECO:0000256" key="8">
    <source>
        <dbReference type="ARBA" id="ARBA00047899"/>
    </source>
</evidence>
<dbReference type="eggNOG" id="KOG0589">
    <property type="taxonomic scope" value="Eukaryota"/>
</dbReference>
<comment type="catalytic activity">
    <reaction evidence="8">
        <text>L-threonyl-[protein] + ATP = O-phospho-L-threonyl-[protein] + ADP + H(+)</text>
        <dbReference type="Rhea" id="RHEA:46608"/>
        <dbReference type="Rhea" id="RHEA-COMP:11060"/>
        <dbReference type="Rhea" id="RHEA-COMP:11605"/>
        <dbReference type="ChEBI" id="CHEBI:15378"/>
        <dbReference type="ChEBI" id="CHEBI:30013"/>
        <dbReference type="ChEBI" id="CHEBI:30616"/>
        <dbReference type="ChEBI" id="CHEBI:61977"/>
        <dbReference type="ChEBI" id="CHEBI:456216"/>
        <dbReference type="EC" id="2.7.11.1"/>
    </reaction>
</comment>
<dbReference type="EC" id="2.7.11.1" evidence="2"/>
<evidence type="ECO:0000313" key="13">
    <source>
        <dbReference type="Ensembl" id="ENSCSAVP00000003681.1"/>
    </source>
</evidence>
<accession>H2YED3</accession>
<dbReference type="InParanoid" id="H2YED3"/>
<dbReference type="PANTHER" id="PTHR44899">
    <property type="entry name" value="CAMK FAMILY PROTEIN KINASE"/>
    <property type="match status" value="1"/>
</dbReference>
<dbReference type="PANTHER" id="PTHR44899:SF3">
    <property type="entry name" value="SERINE_THREONINE-PROTEIN KINASE NEK1"/>
    <property type="match status" value="1"/>
</dbReference>
<organism evidence="13 14">
    <name type="scientific">Ciona savignyi</name>
    <name type="common">Pacific transparent sea squirt</name>
    <dbReference type="NCBI Taxonomy" id="51511"/>
    <lineage>
        <taxon>Eukaryota</taxon>
        <taxon>Metazoa</taxon>
        <taxon>Chordata</taxon>
        <taxon>Tunicata</taxon>
        <taxon>Ascidiacea</taxon>
        <taxon>Phlebobranchia</taxon>
        <taxon>Cionidae</taxon>
        <taxon>Ciona</taxon>
    </lineage>
</organism>
<dbReference type="Gene3D" id="1.10.510.10">
    <property type="entry name" value="Transferase(Phosphotransferase) domain 1"/>
    <property type="match status" value="1"/>
</dbReference>
<dbReference type="Gene3D" id="3.30.200.20">
    <property type="entry name" value="Phosphorylase Kinase, domain 1"/>
    <property type="match status" value="1"/>
</dbReference>
<dbReference type="GO" id="GO:0005524">
    <property type="term" value="F:ATP binding"/>
    <property type="evidence" value="ECO:0007669"/>
    <property type="project" value="UniProtKB-UniRule"/>
</dbReference>
<dbReference type="GO" id="GO:0004674">
    <property type="term" value="F:protein serine/threonine kinase activity"/>
    <property type="evidence" value="ECO:0007669"/>
    <property type="project" value="UniProtKB-KW"/>
</dbReference>
<evidence type="ECO:0000256" key="2">
    <source>
        <dbReference type="ARBA" id="ARBA00012513"/>
    </source>
</evidence>
<dbReference type="PROSITE" id="PS00107">
    <property type="entry name" value="PROTEIN_KINASE_ATP"/>
    <property type="match status" value="1"/>
</dbReference>
<evidence type="ECO:0000256" key="5">
    <source>
        <dbReference type="ARBA" id="ARBA00022741"/>
    </source>
</evidence>
<dbReference type="PROSITE" id="PS00108">
    <property type="entry name" value="PROTEIN_KINASE_ST"/>
    <property type="match status" value="1"/>
</dbReference>
<proteinExistence type="inferred from homology"/>
<keyword evidence="3 11" id="KW-0723">Serine/threonine-protein kinase</keyword>
<sequence>MLNDFSAFYTIRKHILVKFYLINMAGIINVVPLPPNFDPKDRFCGTTINNRFHLTRVLGKGNFGVAYCATDKETQKKVAVKKIKTEGDVDHVKNEAVLLTNLNHGGDLETKINEVSGANCKFKPNAILRWTYQMLDALQYMHSRKVLHRDLKPANILLVNNDVKLADFGVSKQLLASTYQGQGAGTILYMSPEMLKGEKYNAKSDIWSLGCVFYELFTLTPIYQALNRQINSRF</sequence>
<dbReference type="SUPFAM" id="SSF56112">
    <property type="entry name" value="Protein kinase-like (PK-like)"/>
    <property type="match status" value="1"/>
</dbReference>
<comment type="similarity">
    <text evidence="1">Belongs to the protein kinase superfamily. NEK Ser/Thr protein kinase family. NIMA subfamily.</text>
</comment>
<protein>
    <recommendedName>
        <fullName evidence="2">non-specific serine/threonine protein kinase</fullName>
        <ecNumber evidence="2">2.7.11.1</ecNumber>
    </recommendedName>
</protein>
<keyword evidence="4" id="KW-0808">Transferase</keyword>
<comment type="catalytic activity">
    <reaction evidence="9">
        <text>L-seryl-[protein] + ATP = O-phospho-L-seryl-[protein] + ADP + H(+)</text>
        <dbReference type="Rhea" id="RHEA:17989"/>
        <dbReference type="Rhea" id="RHEA-COMP:9863"/>
        <dbReference type="Rhea" id="RHEA-COMP:11604"/>
        <dbReference type="ChEBI" id="CHEBI:15378"/>
        <dbReference type="ChEBI" id="CHEBI:29999"/>
        <dbReference type="ChEBI" id="CHEBI:30616"/>
        <dbReference type="ChEBI" id="CHEBI:83421"/>
        <dbReference type="ChEBI" id="CHEBI:456216"/>
        <dbReference type="EC" id="2.7.11.1"/>
    </reaction>
</comment>
<evidence type="ECO:0000259" key="12">
    <source>
        <dbReference type="PROSITE" id="PS50011"/>
    </source>
</evidence>
<dbReference type="Pfam" id="PF00069">
    <property type="entry name" value="Pkinase"/>
    <property type="match status" value="1"/>
</dbReference>
<feature type="domain" description="Protein kinase" evidence="12">
    <location>
        <begin position="52"/>
        <end position="234"/>
    </location>
</feature>
<dbReference type="HOGENOM" id="CLU_000288_63_23_1"/>
<evidence type="ECO:0000256" key="10">
    <source>
        <dbReference type="PROSITE-ProRule" id="PRU10141"/>
    </source>
</evidence>
<dbReference type="OMA" id="SGANCKF"/>
<evidence type="ECO:0000256" key="6">
    <source>
        <dbReference type="ARBA" id="ARBA00022777"/>
    </source>
</evidence>
<reference evidence="13" key="2">
    <citation type="submission" date="2025-08" db="UniProtKB">
        <authorList>
            <consortium name="Ensembl"/>
        </authorList>
    </citation>
    <scope>IDENTIFICATION</scope>
</reference>
<evidence type="ECO:0000313" key="14">
    <source>
        <dbReference type="Proteomes" id="UP000007875"/>
    </source>
</evidence>
<evidence type="ECO:0000256" key="3">
    <source>
        <dbReference type="ARBA" id="ARBA00022527"/>
    </source>
</evidence>
<evidence type="ECO:0000256" key="9">
    <source>
        <dbReference type="ARBA" id="ARBA00048679"/>
    </source>
</evidence>
<feature type="binding site" evidence="10">
    <location>
        <position position="82"/>
    </location>
    <ligand>
        <name>ATP</name>
        <dbReference type="ChEBI" id="CHEBI:30616"/>
    </ligand>
</feature>
<dbReference type="STRING" id="51511.ENSCSAVP00000003681"/>
<evidence type="ECO:0000256" key="4">
    <source>
        <dbReference type="ARBA" id="ARBA00022679"/>
    </source>
</evidence>
<name>H2YED3_CIOSA</name>
<keyword evidence="7 10" id="KW-0067">ATP-binding</keyword>
<reference evidence="13" key="3">
    <citation type="submission" date="2025-09" db="UniProtKB">
        <authorList>
            <consortium name="Ensembl"/>
        </authorList>
    </citation>
    <scope>IDENTIFICATION</scope>
</reference>
<dbReference type="InterPro" id="IPR008271">
    <property type="entry name" value="Ser/Thr_kinase_AS"/>
</dbReference>
<dbReference type="PROSITE" id="PS50011">
    <property type="entry name" value="PROTEIN_KINASE_DOM"/>
    <property type="match status" value="1"/>
</dbReference>
<keyword evidence="6" id="KW-0418">Kinase</keyword>
<dbReference type="AlphaFoldDB" id="H2YED3"/>
<evidence type="ECO:0000256" key="7">
    <source>
        <dbReference type="ARBA" id="ARBA00022840"/>
    </source>
</evidence>
<evidence type="ECO:0000256" key="1">
    <source>
        <dbReference type="ARBA" id="ARBA00010886"/>
    </source>
</evidence>
<dbReference type="InterPro" id="IPR017441">
    <property type="entry name" value="Protein_kinase_ATP_BS"/>
</dbReference>
<evidence type="ECO:0000256" key="11">
    <source>
        <dbReference type="RuleBase" id="RU000304"/>
    </source>
</evidence>
<dbReference type="InterPro" id="IPR011009">
    <property type="entry name" value="Kinase-like_dom_sf"/>
</dbReference>
<reference evidence="14" key="1">
    <citation type="submission" date="2003-08" db="EMBL/GenBank/DDBJ databases">
        <authorList>
            <person name="Birren B."/>
            <person name="Nusbaum C."/>
            <person name="Abebe A."/>
            <person name="Abouelleil A."/>
            <person name="Adekoya E."/>
            <person name="Ait-zahra M."/>
            <person name="Allen N."/>
            <person name="Allen T."/>
            <person name="An P."/>
            <person name="Anderson M."/>
            <person name="Anderson S."/>
            <person name="Arachchi H."/>
            <person name="Armbruster J."/>
            <person name="Bachantsang P."/>
            <person name="Baldwin J."/>
            <person name="Barry A."/>
            <person name="Bayul T."/>
            <person name="Blitshsteyn B."/>
            <person name="Bloom T."/>
            <person name="Blye J."/>
            <person name="Boguslavskiy L."/>
            <person name="Borowsky M."/>
            <person name="Boukhgalter B."/>
            <person name="Brunache A."/>
            <person name="Butler J."/>
            <person name="Calixte N."/>
            <person name="Calvo S."/>
            <person name="Camarata J."/>
            <person name="Campo K."/>
            <person name="Chang J."/>
            <person name="Cheshatsang Y."/>
            <person name="Citroen M."/>
            <person name="Collymore A."/>
            <person name="Considine T."/>
            <person name="Cook A."/>
            <person name="Cooke P."/>
            <person name="Corum B."/>
            <person name="Cuomo C."/>
            <person name="David R."/>
            <person name="Dawoe T."/>
            <person name="Degray S."/>
            <person name="Dodge S."/>
            <person name="Dooley K."/>
            <person name="Dorje P."/>
            <person name="Dorjee K."/>
            <person name="Dorris L."/>
            <person name="Duffey N."/>
            <person name="Dupes A."/>
            <person name="Elkins T."/>
            <person name="Engels R."/>
            <person name="Erickson J."/>
            <person name="Farina A."/>
            <person name="Faro S."/>
            <person name="Ferreira P."/>
            <person name="Fischer H."/>
            <person name="Fitzgerald M."/>
            <person name="Foley K."/>
            <person name="Gage D."/>
            <person name="Galagan J."/>
            <person name="Gearin G."/>
            <person name="Gnerre S."/>
            <person name="Gnirke A."/>
            <person name="Goyette A."/>
            <person name="Graham J."/>
            <person name="Grandbois E."/>
            <person name="Gyaltsen K."/>
            <person name="Hafez N."/>
            <person name="Hagopian D."/>
            <person name="Hagos B."/>
            <person name="Hall J."/>
            <person name="Hatcher B."/>
            <person name="Heller A."/>
            <person name="Higgins H."/>
            <person name="Honan T."/>
            <person name="Horn A."/>
            <person name="Houde N."/>
            <person name="Hughes L."/>
            <person name="Hulme W."/>
            <person name="Husby E."/>
            <person name="Iliev I."/>
            <person name="Jaffe D."/>
            <person name="Jones C."/>
            <person name="Kamal M."/>
            <person name="Kamat A."/>
            <person name="Kamvysselis M."/>
            <person name="Karlsson E."/>
            <person name="Kells C."/>
            <person name="Kieu A."/>
            <person name="Kisner P."/>
            <person name="Kodira C."/>
            <person name="Kulbokas E."/>
            <person name="Labutti K."/>
            <person name="Lama D."/>
            <person name="Landers T."/>
            <person name="Leger J."/>
            <person name="Levine S."/>
            <person name="Lewis D."/>
            <person name="Lewis T."/>
            <person name="Lindblad-toh K."/>
            <person name="Liu X."/>
            <person name="Lokyitsang T."/>
            <person name="Lokyitsang Y."/>
            <person name="Lucien O."/>
            <person name="Lui A."/>
            <person name="Ma L.J."/>
            <person name="Mabbitt R."/>
            <person name="Macdonald J."/>
            <person name="Maclean C."/>
            <person name="Major J."/>
            <person name="Manning J."/>
            <person name="Marabella R."/>
            <person name="Maru K."/>
            <person name="Matthews C."/>
            <person name="Mauceli E."/>
            <person name="Mccarthy M."/>
            <person name="Mcdonough S."/>
            <person name="Mcghee T."/>
            <person name="Meldrim J."/>
            <person name="Meneus L."/>
            <person name="Mesirov J."/>
            <person name="Mihalev A."/>
            <person name="Mihova T."/>
            <person name="Mikkelsen T."/>
            <person name="Mlenga V."/>
            <person name="Moru K."/>
            <person name="Mozes J."/>
            <person name="Mulrain L."/>
            <person name="Munson G."/>
            <person name="Naylor J."/>
            <person name="Newes C."/>
            <person name="Nguyen C."/>
            <person name="Nguyen N."/>
            <person name="Nguyen T."/>
            <person name="Nicol R."/>
            <person name="Nielsen C."/>
            <person name="Nizzari M."/>
            <person name="Norbu C."/>
            <person name="Norbu N."/>
            <person name="O'donnell P."/>
            <person name="Okoawo O."/>
            <person name="O'leary S."/>
            <person name="Omotosho B."/>
            <person name="O'neill K."/>
            <person name="Osman S."/>
            <person name="Parker S."/>
            <person name="Perrin D."/>
            <person name="Phunkhang P."/>
            <person name="Piqani B."/>
            <person name="Purcell S."/>
            <person name="Rachupka T."/>
            <person name="Ramasamy U."/>
            <person name="Rameau R."/>
            <person name="Ray V."/>
            <person name="Raymond C."/>
            <person name="Retta R."/>
            <person name="Richardson S."/>
            <person name="Rise C."/>
            <person name="Rodriguez J."/>
            <person name="Rogers J."/>
            <person name="Rogov P."/>
            <person name="Rutman M."/>
            <person name="Schupbach R."/>
            <person name="Seaman C."/>
            <person name="Settipalli S."/>
            <person name="Sharpe T."/>
            <person name="Sheridan J."/>
            <person name="Sherpa N."/>
            <person name="Shi J."/>
            <person name="Smirnov S."/>
            <person name="Smith C."/>
            <person name="Sougnez C."/>
            <person name="Spencer B."/>
            <person name="Stalker J."/>
            <person name="Stange-thomann N."/>
            <person name="Stavropoulos S."/>
            <person name="Stetson K."/>
            <person name="Stone C."/>
            <person name="Stone S."/>
            <person name="Stubbs M."/>
            <person name="Talamas J."/>
            <person name="Tchuinga P."/>
            <person name="Tenzing P."/>
            <person name="Tesfaye S."/>
            <person name="Theodore J."/>
            <person name="Thoulutsang Y."/>
            <person name="Topham K."/>
            <person name="Towey S."/>
            <person name="Tsamla T."/>
            <person name="Tsomo N."/>
            <person name="Vallee D."/>
            <person name="Vassiliev H."/>
            <person name="Venkataraman V."/>
            <person name="Vinson J."/>
            <person name="Vo A."/>
            <person name="Wade C."/>
            <person name="Wang S."/>
            <person name="Wangchuk T."/>
            <person name="Wangdi T."/>
            <person name="Whittaker C."/>
            <person name="Wilkinson J."/>
            <person name="Wu Y."/>
            <person name="Wyman D."/>
            <person name="Yadav S."/>
            <person name="Yang S."/>
            <person name="Yang X."/>
            <person name="Yeager S."/>
            <person name="Yee E."/>
            <person name="Young G."/>
            <person name="Zainoun J."/>
            <person name="Zembeck L."/>
            <person name="Zimmer A."/>
            <person name="Zody M."/>
            <person name="Lander E."/>
        </authorList>
    </citation>
    <scope>NUCLEOTIDE SEQUENCE [LARGE SCALE GENOMIC DNA]</scope>
</reference>
<dbReference type="InterPro" id="IPR000719">
    <property type="entry name" value="Prot_kinase_dom"/>
</dbReference>
<dbReference type="GeneTree" id="ENSGT00940000165312"/>
<keyword evidence="5 10" id="KW-0547">Nucleotide-binding</keyword>
<dbReference type="SMART" id="SM00220">
    <property type="entry name" value="S_TKc"/>
    <property type="match status" value="1"/>
</dbReference>
<dbReference type="Ensembl" id="ENSCSAVT00000003737.1">
    <property type="protein sequence ID" value="ENSCSAVP00000003681.1"/>
    <property type="gene ID" value="ENSCSAVG00000002186.1"/>
</dbReference>
<keyword evidence="14" id="KW-1185">Reference proteome</keyword>